<reference evidence="3 4" key="1">
    <citation type="submission" date="2013-11" db="EMBL/GenBank/DDBJ databases">
        <title>Estimation of Helicobacter pylori bacteriophage ecology using H. pylori isolates.</title>
        <authorList>
            <person name="Uchiyama J."/>
            <person name="Takemura-Uchiyama I."/>
            <person name="Ujihara T."/>
            <person name="Matsuzaki S."/>
        </authorList>
    </citation>
    <scope>NUCLEOTIDE SEQUENCE [LARGE SCALE GENOMIC DNA]</scope>
    <source>
        <strain evidence="3 4">NY40</strain>
    </source>
</reference>
<dbReference type="Gene3D" id="1.10.1060.20">
    <property type="match status" value="1"/>
</dbReference>
<organism evidence="3 4">
    <name type="scientific">Helicobacter pylori NY40</name>
    <dbReference type="NCBI Taxonomy" id="1426844"/>
    <lineage>
        <taxon>Bacteria</taxon>
        <taxon>Pseudomonadati</taxon>
        <taxon>Campylobacterota</taxon>
        <taxon>Epsilonproteobacteria</taxon>
        <taxon>Campylobacterales</taxon>
        <taxon>Helicobacteraceae</taxon>
        <taxon>Helicobacter</taxon>
    </lineage>
</organism>
<dbReference type="Gene3D" id="3.40.50.11810">
    <property type="match status" value="1"/>
</dbReference>
<dbReference type="Pfam" id="PF18712">
    <property type="entry name" value="DUF5644"/>
    <property type="match status" value="1"/>
</dbReference>
<evidence type="ECO:0000259" key="1">
    <source>
        <dbReference type="Pfam" id="PF18712"/>
    </source>
</evidence>
<dbReference type="InterPro" id="IPR041543">
    <property type="entry name" value="DUF5644"/>
</dbReference>
<protein>
    <submittedName>
        <fullName evidence="3">Uncharacterized protein</fullName>
    </submittedName>
</protein>
<evidence type="ECO:0000259" key="2">
    <source>
        <dbReference type="Pfam" id="PF22196"/>
    </source>
</evidence>
<name>A0A060PTU8_HELPX</name>
<feature type="domain" description="DUF5644" evidence="1">
    <location>
        <begin position="97"/>
        <end position="203"/>
    </location>
</feature>
<sequence length="495" mass="57477">MSVLKLHVKVFRFETNKDYNPAYESYFLEYQEDQYLLDLLKQLKGVSYSENIALKINQIAVFEDAKVSDLVAFFSKEWVLDPLSKRYALKDLMIDEKAVLKNYEDFFKQVPYITKGEKEELEKFIQINFINPQTNPKYLGDGFFLYVKWLMKRYPTERNRLLEMISQPESGVMNFLSVAHYLYKNDDNIDHEIYELQEMLTNSKIKPWKDFSKNLLSLFQYNSNPPKTPNPPKTCALFNAYAKHLDAQVLLKSAKLYLEKMGQKIIDLPFCYDGGYYGKIISTHDFLTASAYNLALAKANGVSLIFCEEDAYLNILHAKEVLDNNPEITNSVNEKLKKYQLVYEKGVEVVYLNEWVNEFLAWELKSPFDAFLGAEFSRIKPSDHFFNKIHLKAPHFLESFQNYAPLLEVNEASGLLQCAHLRYLGIDLGADFLIAHSLGLFHAFENLSLKASKIYKRDNDNTPTLFLPQIVLMAMGEKNKQDLGLDAHYHKVTFI</sequence>
<feature type="domain" description="HdrB-like C-terminal" evidence="2">
    <location>
        <begin position="403"/>
        <end position="489"/>
    </location>
</feature>
<dbReference type="Pfam" id="PF22196">
    <property type="entry name" value="HdrB-like_C"/>
    <property type="match status" value="1"/>
</dbReference>
<evidence type="ECO:0000313" key="4">
    <source>
        <dbReference type="Proteomes" id="UP000031662"/>
    </source>
</evidence>
<dbReference type="HOGENOM" id="CLU_548325_0_0_7"/>
<dbReference type="AlphaFoldDB" id="A0A060PTU8"/>
<dbReference type="Proteomes" id="UP000031662">
    <property type="component" value="Chromosome"/>
</dbReference>
<dbReference type="Gene3D" id="3.10.20.30">
    <property type="match status" value="1"/>
</dbReference>
<accession>A0A060PTU8</accession>
<dbReference type="InterPro" id="IPR012675">
    <property type="entry name" value="Beta-grasp_dom_sf"/>
</dbReference>
<gene>
    <name evidence="3" type="ORF">NY40_1073</name>
</gene>
<proteinExistence type="predicted"/>
<evidence type="ECO:0000313" key="3">
    <source>
        <dbReference type="EMBL" id="BAO98080.1"/>
    </source>
</evidence>
<dbReference type="InterPro" id="IPR054018">
    <property type="entry name" value="HdrB-like_C"/>
</dbReference>
<dbReference type="RefSeq" id="WP_041050990.1">
    <property type="nucleotide sequence ID" value="NZ_AP014523.1"/>
</dbReference>
<dbReference type="EMBL" id="AP014523">
    <property type="protein sequence ID" value="BAO98080.1"/>
    <property type="molecule type" value="Genomic_DNA"/>
</dbReference>
<dbReference type="Gene3D" id="1.20.1050.140">
    <property type="match status" value="1"/>
</dbReference>